<evidence type="ECO:0000313" key="2">
    <source>
        <dbReference type="Proteomes" id="UP000006291"/>
    </source>
</evidence>
<dbReference type="EMBL" id="JN797796">
    <property type="protein sequence ID" value="AEW47334.1"/>
    <property type="molecule type" value="Genomic_DNA"/>
</dbReference>
<evidence type="ECO:0000313" key="1">
    <source>
        <dbReference type="EMBL" id="AEW47334.1"/>
    </source>
</evidence>
<gene>
    <name evidence="1" type="ORF">B5S_0100</name>
</gene>
<sequence length="57" mass="6660">MNIRIRLKSGAHLDFKLKDYKTMGELYQNFDFSLPAAMFFGVIILTDDISYIQEVKL</sequence>
<dbReference type="Proteomes" id="UP000006291">
    <property type="component" value="Segment"/>
</dbReference>
<reference evidence="1 2" key="1">
    <citation type="submission" date="2011-09" db="EMBL/GenBank/DDBJ databases">
        <title>Complete Genome Sequence of Bacillus cereus Bacteriophage B5S.</title>
        <authorList>
            <person name="Lee J.-H."/>
            <person name="Shin H."/>
            <person name="Son B."/>
            <person name="Ryu S."/>
        </authorList>
    </citation>
    <scope>NUCLEOTIDE SEQUENCE [LARGE SCALE GENOMIC DNA]</scope>
</reference>
<proteinExistence type="predicted"/>
<accession>J9PRG2</accession>
<name>J9PRG2_9CAUD</name>
<organism evidence="1 2">
    <name type="scientific">Bacillus phage B5S</name>
    <dbReference type="NCBI Taxonomy" id="1126949"/>
    <lineage>
        <taxon>Viruses</taxon>
        <taxon>Duplodnaviria</taxon>
        <taxon>Heunggongvirae</taxon>
        <taxon>Uroviricota</taxon>
        <taxon>Caudoviricetes</taxon>
        <taxon>Herelleviridae</taxon>
        <taxon>Bastillevirinae</taxon>
        <taxon>Bequatrovirus</taxon>
        <taxon>Bequatrovirus B4</taxon>
    </lineage>
</organism>
<protein>
    <submittedName>
        <fullName evidence="1">Uncharacterized protein</fullName>
    </submittedName>
</protein>